<feature type="region of interest" description="Disordered" evidence="2">
    <location>
        <begin position="526"/>
        <end position="547"/>
    </location>
</feature>
<dbReference type="Pfam" id="PF03398">
    <property type="entry name" value="Ist1"/>
    <property type="match status" value="1"/>
</dbReference>
<evidence type="ECO:0008006" key="5">
    <source>
        <dbReference type="Google" id="ProtNLM"/>
    </source>
</evidence>
<feature type="region of interest" description="Disordered" evidence="2">
    <location>
        <begin position="234"/>
        <end position="276"/>
    </location>
</feature>
<gene>
    <name evidence="3" type="ORF">ZIOFF_057381</name>
</gene>
<reference evidence="3 4" key="1">
    <citation type="submission" date="2020-08" db="EMBL/GenBank/DDBJ databases">
        <title>Plant Genome Project.</title>
        <authorList>
            <person name="Zhang R.-G."/>
        </authorList>
    </citation>
    <scope>NUCLEOTIDE SEQUENCE [LARGE SCALE GENOMIC DNA]</scope>
    <source>
        <tissue evidence="3">Rhizome</tissue>
    </source>
</reference>
<feature type="compositionally biased region" description="Basic and acidic residues" evidence="2">
    <location>
        <begin position="234"/>
        <end position="247"/>
    </location>
</feature>
<feature type="compositionally biased region" description="Basic and acidic residues" evidence="2">
    <location>
        <begin position="597"/>
        <end position="611"/>
    </location>
</feature>
<feature type="region of interest" description="Disordered" evidence="2">
    <location>
        <begin position="691"/>
        <end position="741"/>
    </location>
</feature>
<feature type="compositionally biased region" description="Polar residues" evidence="2">
    <location>
        <begin position="985"/>
        <end position="996"/>
    </location>
</feature>
<dbReference type="EMBL" id="JACMSC010000016">
    <property type="protein sequence ID" value="KAG6480795.1"/>
    <property type="molecule type" value="Genomic_DNA"/>
</dbReference>
<feature type="compositionally biased region" description="Polar residues" evidence="2">
    <location>
        <begin position="368"/>
        <end position="382"/>
    </location>
</feature>
<dbReference type="PANTHER" id="PTHR12161:SF13">
    <property type="entry name" value="REGULATOR OF VPS4 ACTIVITY IN THE MVB PATHWAY PROTEIN"/>
    <property type="match status" value="1"/>
</dbReference>
<feature type="compositionally biased region" description="Basic and acidic residues" evidence="2">
    <location>
        <begin position="1009"/>
        <end position="1025"/>
    </location>
</feature>
<feature type="compositionally biased region" description="Polar residues" evidence="2">
    <location>
        <begin position="921"/>
        <end position="946"/>
    </location>
</feature>
<feature type="compositionally biased region" description="Polar residues" evidence="2">
    <location>
        <begin position="783"/>
        <end position="792"/>
    </location>
</feature>
<evidence type="ECO:0000256" key="2">
    <source>
        <dbReference type="SAM" id="MobiDB-lite"/>
    </source>
</evidence>
<feature type="compositionally biased region" description="Polar residues" evidence="2">
    <location>
        <begin position="801"/>
        <end position="829"/>
    </location>
</feature>
<feature type="region of interest" description="Disordered" evidence="2">
    <location>
        <begin position="783"/>
        <end position="831"/>
    </location>
</feature>
<comment type="similarity">
    <text evidence="1">Belongs to the IST1 family.</text>
</comment>
<evidence type="ECO:0000313" key="3">
    <source>
        <dbReference type="EMBL" id="KAG6480795.1"/>
    </source>
</evidence>
<feature type="region of interest" description="Disordered" evidence="2">
    <location>
        <begin position="866"/>
        <end position="946"/>
    </location>
</feature>
<feature type="region of interest" description="Disordered" evidence="2">
    <location>
        <begin position="366"/>
        <end position="401"/>
    </location>
</feature>
<feature type="region of interest" description="Disordered" evidence="2">
    <location>
        <begin position="591"/>
        <end position="667"/>
    </location>
</feature>
<feature type="region of interest" description="Disordered" evidence="2">
    <location>
        <begin position="842"/>
        <end position="861"/>
    </location>
</feature>
<feature type="compositionally biased region" description="Basic and acidic residues" evidence="2">
    <location>
        <begin position="69"/>
        <end position="83"/>
    </location>
</feature>
<feature type="compositionally biased region" description="Low complexity" evidence="2">
    <location>
        <begin position="648"/>
        <end position="659"/>
    </location>
</feature>
<comment type="caution">
    <text evidence="3">The sequence shown here is derived from an EMBL/GenBank/DDBJ whole genome shotgun (WGS) entry which is preliminary data.</text>
</comment>
<dbReference type="GO" id="GO:0015031">
    <property type="term" value="P:protein transport"/>
    <property type="evidence" value="ECO:0007669"/>
    <property type="project" value="InterPro"/>
</dbReference>
<name>A0A8J5KA91_ZINOF</name>
<keyword evidence="4" id="KW-1185">Reference proteome</keyword>
<dbReference type="AlphaFoldDB" id="A0A8J5KA91"/>
<feature type="region of interest" description="Disordered" evidence="2">
    <location>
        <begin position="60"/>
        <end position="85"/>
    </location>
</feature>
<evidence type="ECO:0000313" key="4">
    <source>
        <dbReference type="Proteomes" id="UP000734854"/>
    </source>
</evidence>
<protein>
    <recommendedName>
        <fullName evidence="5">Regulator of Vps4 activity in the MVB pathway protein</fullName>
    </recommendedName>
</protein>
<feature type="region of interest" description="Disordered" evidence="2">
    <location>
        <begin position="985"/>
        <end position="1123"/>
    </location>
</feature>
<proteinExistence type="inferred from homology"/>
<feature type="compositionally biased region" description="Basic and acidic residues" evidence="2">
    <location>
        <begin position="1082"/>
        <end position="1097"/>
    </location>
</feature>
<dbReference type="PANTHER" id="PTHR12161">
    <property type="entry name" value="IST1 FAMILY MEMBER"/>
    <property type="match status" value="1"/>
</dbReference>
<dbReference type="FunFam" id="1.20.1260.60:FF:000002">
    <property type="entry name" value="Vacuolar protein sorting-associated protein IST1"/>
    <property type="match status" value="1"/>
</dbReference>
<organism evidence="3 4">
    <name type="scientific">Zingiber officinale</name>
    <name type="common">Ginger</name>
    <name type="synonym">Amomum zingiber</name>
    <dbReference type="NCBI Taxonomy" id="94328"/>
    <lineage>
        <taxon>Eukaryota</taxon>
        <taxon>Viridiplantae</taxon>
        <taxon>Streptophyta</taxon>
        <taxon>Embryophyta</taxon>
        <taxon>Tracheophyta</taxon>
        <taxon>Spermatophyta</taxon>
        <taxon>Magnoliopsida</taxon>
        <taxon>Liliopsida</taxon>
        <taxon>Zingiberales</taxon>
        <taxon>Zingiberaceae</taxon>
        <taxon>Zingiber</taxon>
    </lineage>
</organism>
<dbReference type="Proteomes" id="UP000734854">
    <property type="component" value="Unassembled WGS sequence"/>
</dbReference>
<dbReference type="InterPro" id="IPR042277">
    <property type="entry name" value="IST1-like"/>
</dbReference>
<feature type="compositionally biased region" description="Basic and acidic residues" evidence="2">
    <location>
        <begin position="691"/>
        <end position="707"/>
    </location>
</feature>
<feature type="compositionally biased region" description="Polar residues" evidence="2">
    <location>
        <begin position="712"/>
        <end position="725"/>
    </location>
</feature>
<dbReference type="Gene3D" id="1.20.1260.60">
    <property type="entry name" value="Vacuolar protein sorting-associated protein Ist1"/>
    <property type="match status" value="1"/>
</dbReference>
<dbReference type="InterPro" id="IPR005061">
    <property type="entry name" value="Ist1"/>
</dbReference>
<feature type="compositionally biased region" description="Basic and acidic residues" evidence="2">
    <location>
        <begin position="383"/>
        <end position="398"/>
    </location>
</feature>
<accession>A0A8J5KA91</accession>
<feature type="compositionally biased region" description="Polar residues" evidence="2">
    <location>
        <begin position="1026"/>
        <end position="1038"/>
    </location>
</feature>
<sequence>MHAFLLTLYLEYSLRAIIISLSVSLAAHPRKRRLSWLTKFTRSCLLCFWLSTETGANQDVSEASGVTDKAAKEQEGGDGEAHATEFGSATGEWTGTNRSATGLASKENDVEHVIREEKTTSAYELIEIYCEIIDSRLPIIESQKNCPIDLKEAVSSVIYASPRCADIPELMDISKHFTAKYGKDFVKAALEIRPDCGVSRMMVEKLSANAPDIQTKIKVLNEIAKEHGIKWEPKAFEEQAQKPKDDLLSGPSSFSTMDKTEIKSSDTKASFAGSQSNESIPKVYQNNMATQPQAVKSTLAQEESVSFHSSWNMEFKDATSAAEAAAQSAERASMAARAAAELASRGNVSRPSSGGSYEQSAYVVKNEGPQSMKNSYVGSNDTSHLKASEDTSLEDSHFVNRKAPVLQKDDLVRTNKLAKDQTFNNNPTSRENLTSEKTRFAGLPVVNATSENNLPEDNAKPYHYAQESISDLGPASKIDNVDTDHDVAVVDDDSSLNYEHRPSMFPSFHSDTLDEYKTVDYHEDKTEADSPAGHYDDYNSDNDDHWRHRESNLLDSFLPQQSNGPSNLLSNVDSWSQKESVSGFMNNEINSQSHQTDYSDKTKQADLHSDSDDNLPPKYNVPKYDSNQSSSESEDEMENPNIIGHGRSSNFVDTDSSSSKVSLAARPSHGAHLMDDTIALDSSNQRVTVFHDEENLELERDSNDKNRRSGLNVRNSHQFQSIGKSHSNDAGGGSTEEESVNTLVSDEGYESGILNFGRLSGGFRNKGNTRPPYVRNISADVSSRATMNSEDISLNDDEITVSPSEFSTSIEATSEGKTSGHMHTNTSGTKFRASIANVDTSLDSEEQFANRSSDGSSATGRSIYSQYRSSSEDLVHPVQESHLQQQERKEYKESNSRSSLTNYIDREEEQTYSARVRQSRDSISTSGSQKSNISPSTQKSTDSEITNQRLNSQILHARASYGSKSRVPINDSNFDNKEAEELELQTASMSGNNKSAKLSRRTRPIPSVAKEDKVPNISEPVKESKTSLLNSEGESSSAKIKHSKGLQDRDSSKPRQSHSSTEEPSMKHSQTEPSVVSGHSKLPQDESRRPSVKENEKSTMPSSDGKSISREISSKNLSHVHPRLPDYDSIAAHFQSLRANVHK</sequence>
<feature type="compositionally biased region" description="Basic and acidic residues" evidence="2">
    <location>
        <begin position="1060"/>
        <end position="1070"/>
    </location>
</feature>
<feature type="compositionally biased region" description="Basic and acidic residues" evidence="2">
    <location>
        <begin position="885"/>
        <end position="895"/>
    </location>
</feature>
<evidence type="ECO:0000256" key="1">
    <source>
        <dbReference type="ARBA" id="ARBA00005536"/>
    </source>
</evidence>